<dbReference type="GO" id="GO:0005576">
    <property type="term" value="C:extracellular region"/>
    <property type="evidence" value="ECO:0007669"/>
    <property type="project" value="InterPro"/>
</dbReference>
<dbReference type="Gene3D" id="2.10.10.20">
    <property type="entry name" value="Carbohydrate-binding module superfamily 5/12"/>
    <property type="match status" value="1"/>
</dbReference>
<sequence length="767" mass="81825">MKKVTKRVISVVSVLLLVVSLFASSVLGNVGNSSVKAKAASTTETRNVMYYGDWSIWGGEGQFYPKDIPAEQLTHLNFAFLDFDSSGNLKFTDKDAAVGAPVGQDGVQWGGANAGILNALQDLRAKNPNMKIGVSIGGWSKSGDFSAIGENATARANFVSNVMKFIKYTNMDFVDLDWEYPASVRAADLVDNKNDEGTPNAKPADKQNYITLLQDLRTALDKQGVDVKKKYELTVALPAAQSTLANGVDVEKLFNIVDFANIMTYDMNGAWTPNSAHHTALYGNPADPNYNDGFSVDQTVKYLKSKGAASNKIVVGAAFYTRGWNKVAAGTSTTQPGLFQAAEKNNKDADLGATYGAPNEKALATGDGGRAGGVWAYKSIDALKAKSPTLVEYWDDVAKAPYLYSKTTGEFYTYDNVRSIAEKAKYVKDNNLGGMISWMQSQDKETTSTKRDELTKTIKQGLFGSAALAANPIIYSNLNVEATVAPYSENGVGYEITIKNKEVANETNEVLKATEFAAETVKLPKFYIPVKAGETLTSGDYKAGTVATANGYTTVDLASVFDGQEIPQGATYTFRLKSNLTSVNVSNIANISLTQRMSKTGTELGKQVIFGGGAVVPDPSDTVAPTAPTNLATVAANVTDVAVPLSWTAATDNVGVAGYKVYRNGTEVATVSGTTYTDTGLTASTAYSYTVKAYDAAGNVSPTSATLSVTTKAGTVTPPVGTGTWSSTAVYNQNDQVTYNGHTYKAKWWTQGDVPGAEQWGPWELVA</sequence>
<dbReference type="CDD" id="cd12215">
    <property type="entry name" value="ChiC_BD"/>
    <property type="match status" value="1"/>
</dbReference>
<dbReference type="InterPro" id="IPR013783">
    <property type="entry name" value="Ig-like_fold"/>
</dbReference>
<evidence type="ECO:0000256" key="2">
    <source>
        <dbReference type="ARBA" id="ARBA00012729"/>
    </source>
</evidence>
<dbReference type="SUPFAM" id="SSF51445">
    <property type="entry name" value="(Trans)glycosidases"/>
    <property type="match status" value="1"/>
</dbReference>
<gene>
    <name evidence="9" type="ORF">UE46_15745</name>
</gene>
<evidence type="ECO:0000256" key="4">
    <source>
        <dbReference type="ARBA" id="ARBA00023024"/>
    </source>
</evidence>
<name>A0A1S7FY17_9LIST</name>
<dbReference type="CDD" id="cd00063">
    <property type="entry name" value="FN3"/>
    <property type="match status" value="1"/>
</dbReference>
<dbReference type="SMART" id="SM00636">
    <property type="entry name" value="Glyco_18"/>
    <property type="match status" value="1"/>
</dbReference>
<dbReference type="PROSITE" id="PS51910">
    <property type="entry name" value="GH18_2"/>
    <property type="match status" value="1"/>
</dbReference>
<dbReference type="GO" id="GO:0008061">
    <property type="term" value="F:chitin binding"/>
    <property type="evidence" value="ECO:0007669"/>
    <property type="project" value="InterPro"/>
</dbReference>
<reference evidence="10" key="1">
    <citation type="submission" date="2015-03" db="EMBL/GenBank/DDBJ databases">
        <authorList>
            <person name="Ferrari E."/>
            <person name="Walter M.C."/>
            <person name="Huptas C."/>
            <person name="Scherer S."/>
            <person name="Mueller-Herbst S."/>
        </authorList>
    </citation>
    <scope>NUCLEOTIDE SEQUENCE [LARGE SCALE GENOMIC DNA]</scope>
    <source>
        <strain evidence="10">LWP01</strain>
    </source>
</reference>
<dbReference type="AlphaFoldDB" id="A0A1S7FY17"/>
<dbReference type="Gene3D" id="3.10.50.10">
    <property type="match status" value="1"/>
</dbReference>
<accession>A0A1S7FY17</accession>
<dbReference type="Pfam" id="PF02839">
    <property type="entry name" value="CBM_5_12"/>
    <property type="match status" value="1"/>
</dbReference>
<dbReference type="EMBL" id="CP011102">
    <property type="protein sequence ID" value="AQY52321.1"/>
    <property type="molecule type" value="Genomic_DNA"/>
</dbReference>
<dbReference type="Pfam" id="PF00704">
    <property type="entry name" value="Glyco_hydro_18"/>
    <property type="match status" value="1"/>
</dbReference>
<dbReference type="GO" id="GO:0030246">
    <property type="term" value="F:carbohydrate binding"/>
    <property type="evidence" value="ECO:0007669"/>
    <property type="project" value="InterPro"/>
</dbReference>
<comment type="catalytic activity">
    <reaction evidence="1">
        <text>Random endo-hydrolysis of N-acetyl-beta-D-glucosaminide (1-&gt;4)-beta-linkages in chitin and chitodextrins.</text>
        <dbReference type="EC" id="3.2.1.14"/>
    </reaction>
</comment>
<evidence type="ECO:0000256" key="5">
    <source>
        <dbReference type="ARBA" id="ARBA00023277"/>
    </source>
</evidence>
<dbReference type="InterPro" id="IPR003610">
    <property type="entry name" value="CBM5/12"/>
</dbReference>
<dbReference type="InterPro" id="IPR017853">
    <property type="entry name" value="GH"/>
</dbReference>
<evidence type="ECO:0000259" key="7">
    <source>
        <dbReference type="PROSITE" id="PS50853"/>
    </source>
</evidence>
<keyword evidence="5" id="KW-0119">Carbohydrate metabolism</keyword>
<dbReference type="SMART" id="SM00495">
    <property type="entry name" value="ChtBD3"/>
    <property type="match status" value="1"/>
</dbReference>
<dbReference type="Proteomes" id="UP000223060">
    <property type="component" value="Chromosome"/>
</dbReference>
<dbReference type="Gene3D" id="2.60.40.10">
    <property type="entry name" value="Immunoglobulins"/>
    <property type="match status" value="1"/>
</dbReference>
<dbReference type="CDD" id="cd20174">
    <property type="entry name" value="GH18_LinChi78-like_UFR"/>
    <property type="match status" value="1"/>
</dbReference>
<dbReference type="PROSITE" id="PS50853">
    <property type="entry name" value="FN3"/>
    <property type="match status" value="1"/>
</dbReference>
<dbReference type="RefSeq" id="WP_036061378.1">
    <property type="nucleotide sequence ID" value="NZ_CP011102.1"/>
</dbReference>
<organism evidence="9 10">
    <name type="scientific">Listeria weihenstephanensis</name>
    <dbReference type="NCBI Taxonomy" id="1006155"/>
    <lineage>
        <taxon>Bacteria</taxon>
        <taxon>Bacillati</taxon>
        <taxon>Bacillota</taxon>
        <taxon>Bacilli</taxon>
        <taxon>Bacillales</taxon>
        <taxon>Listeriaceae</taxon>
        <taxon>Listeria</taxon>
    </lineage>
</organism>
<keyword evidence="10" id="KW-1185">Reference proteome</keyword>
<dbReference type="InterPro" id="IPR029070">
    <property type="entry name" value="Chitinase_insertion_sf"/>
</dbReference>
<dbReference type="SUPFAM" id="SSF51055">
    <property type="entry name" value="Carbohydrate binding domain"/>
    <property type="match status" value="1"/>
</dbReference>
<evidence type="ECO:0000256" key="3">
    <source>
        <dbReference type="ARBA" id="ARBA00022801"/>
    </source>
</evidence>
<dbReference type="Pfam" id="PF00041">
    <property type="entry name" value="fn3"/>
    <property type="match status" value="1"/>
</dbReference>
<dbReference type="GO" id="GO:0006032">
    <property type="term" value="P:chitin catabolic process"/>
    <property type="evidence" value="ECO:0007669"/>
    <property type="project" value="UniProtKB-KW"/>
</dbReference>
<dbReference type="InterPro" id="IPR011583">
    <property type="entry name" value="Chitinase_II/V-like_cat"/>
</dbReference>
<dbReference type="KEGG" id="lwi:UE46_15745"/>
<evidence type="ECO:0000259" key="8">
    <source>
        <dbReference type="PROSITE" id="PS51910"/>
    </source>
</evidence>
<dbReference type="GO" id="GO:0000272">
    <property type="term" value="P:polysaccharide catabolic process"/>
    <property type="evidence" value="ECO:0007669"/>
    <property type="project" value="UniProtKB-KW"/>
</dbReference>
<feature type="domain" description="GH18" evidence="8">
    <location>
        <begin position="45"/>
        <end position="465"/>
    </location>
</feature>
<dbReference type="InterPro" id="IPR036116">
    <property type="entry name" value="FN3_sf"/>
</dbReference>
<dbReference type="SUPFAM" id="SSF54556">
    <property type="entry name" value="Chitinase insertion domain"/>
    <property type="match status" value="1"/>
</dbReference>
<protein>
    <recommendedName>
        <fullName evidence="2">chitinase</fullName>
        <ecNumber evidence="2">3.2.1.14</ecNumber>
    </recommendedName>
</protein>
<dbReference type="PANTHER" id="PTHR11177">
    <property type="entry name" value="CHITINASE"/>
    <property type="match status" value="1"/>
</dbReference>
<dbReference type="Gene3D" id="3.20.20.80">
    <property type="entry name" value="Glycosidases"/>
    <property type="match status" value="1"/>
</dbReference>
<dbReference type="PANTHER" id="PTHR11177:SF317">
    <property type="entry name" value="CHITINASE 12-RELATED"/>
    <property type="match status" value="1"/>
</dbReference>
<dbReference type="InterPro" id="IPR001223">
    <property type="entry name" value="Glyco_hydro18_cat"/>
</dbReference>
<evidence type="ECO:0000256" key="1">
    <source>
        <dbReference type="ARBA" id="ARBA00000822"/>
    </source>
</evidence>
<dbReference type="SMART" id="SM00060">
    <property type="entry name" value="FN3"/>
    <property type="match status" value="1"/>
</dbReference>
<dbReference type="InterPro" id="IPR036573">
    <property type="entry name" value="CBM_sf_5/12"/>
</dbReference>
<keyword evidence="3" id="KW-0378">Hydrolase</keyword>
<dbReference type="SUPFAM" id="SSF49265">
    <property type="entry name" value="Fibronectin type III"/>
    <property type="match status" value="1"/>
</dbReference>
<evidence type="ECO:0000256" key="6">
    <source>
        <dbReference type="ARBA" id="ARBA00023326"/>
    </source>
</evidence>
<keyword evidence="6" id="KW-0624">Polysaccharide degradation</keyword>
<keyword evidence="4" id="KW-0146">Chitin degradation</keyword>
<dbReference type="EC" id="3.2.1.14" evidence="2"/>
<feature type="domain" description="Fibronectin type-III" evidence="7">
    <location>
        <begin position="627"/>
        <end position="714"/>
    </location>
</feature>
<evidence type="ECO:0000313" key="9">
    <source>
        <dbReference type="EMBL" id="AQY52321.1"/>
    </source>
</evidence>
<evidence type="ECO:0000313" key="10">
    <source>
        <dbReference type="Proteomes" id="UP000223060"/>
    </source>
</evidence>
<dbReference type="CDD" id="cd06548">
    <property type="entry name" value="GH18_chitinase"/>
    <property type="match status" value="1"/>
</dbReference>
<dbReference type="GO" id="GO:0008843">
    <property type="term" value="F:endochitinase activity"/>
    <property type="evidence" value="ECO:0007669"/>
    <property type="project" value="UniProtKB-EC"/>
</dbReference>
<proteinExistence type="predicted"/>
<dbReference type="InterPro" id="IPR003961">
    <property type="entry name" value="FN3_dom"/>
</dbReference>
<dbReference type="InterPro" id="IPR050314">
    <property type="entry name" value="Glycosyl_Hydrlase_18"/>
</dbReference>